<dbReference type="InterPro" id="IPR036653">
    <property type="entry name" value="CinA-like_C"/>
</dbReference>
<comment type="caution">
    <text evidence="2">The sequence shown here is derived from an EMBL/GenBank/DDBJ whole genome shotgun (WGS) entry which is preliminary data.</text>
</comment>
<dbReference type="Proteomes" id="UP001161405">
    <property type="component" value="Unassembled WGS sequence"/>
</dbReference>
<dbReference type="SUPFAM" id="SSF142433">
    <property type="entry name" value="CinA-like"/>
    <property type="match status" value="1"/>
</dbReference>
<evidence type="ECO:0000259" key="1">
    <source>
        <dbReference type="Pfam" id="PF02464"/>
    </source>
</evidence>
<evidence type="ECO:0000313" key="3">
    <source>
        <dbReference type="Proteomes" id="UP001161405"/>
    </source>
</evidence>
<reference evidence="2" key="2">
    <citation type="submission" date="2023-01" db="EMBL/GenBank/DDBJ databases">
        <title>Draft genome sequence of Maritalea porphyrae strain NBRC 107169.</title>
        <authorList>
            <person name="Sun Q."/>
            <person name="Mori K."/>
        </authorList>
    </citation>
    <scope>NUCLEOTIDE SEQUENCE</scope>
    <source>
        <strain evidence="2">NBRC 107169</strain>
    </source>
</reference>
<keyword evidence="3" id="KW-1185">Reference proteome</keyword>
<organism evidence="2 3">
    <name type="scientific">Maritalea porphyrae</name>
    <dbReference type="NCBI Taxonomy" id="880732"/>
    <lineage>
        <taxon>Bacteria</taxon>
        <taxon>Pseudomonadati</taxon>
        <taxon>Pseudomonadota</taxon>
        <taxon>Alphaproteobacteria</taxon>
        <taxon>Hyphomicrobiales</taxon>
        <taxon>Devosiaceae</taxon>
        <taxon>Maritalea</taxon>
    </lineage>
</organism>
<dbReference type="EMBL" id="BSNI01000002">
    <property type="protein sequence ID" value="GLQ18448.1"/>
    <property type="molecule type" value="Genomic_DNA"/>
</dbReference>
<gene>
    <name evidence="2" type="ORF">GCM10007879_26970</name>
</gene>
<accession>A0ABQ5UTD6</accession>
<dbReference type="NCBIfam" id="TIGR00199">
    <property type="entry name" value="PncC_domain"/>
    <property type="match status" value="1"/>
</dbReference>
<feature type="domain" description="CinA C-terminal" evidence="1">
    <location>
        <begin position="9"/>
        <end position="160"/>
    </location>
</feature>
<dbReference type="RefSeq" id="WP_284365384.1">
    <property type="nucleotide sequence ID" value="NZ_BSNI01000002.1"/>
</dbReference>
<dbReference type="Gene3D" id="3.90.950.20">
    <property type="entry name" value="CinA-like"/>
    <property type="match status" value="1"/>
</dbReference>
<protein>
    <submittedName>
        <fullName evidence="2">Competence damage-inducible protein A</fullName>
    </submittedName>
</protein>
<name>A0ABQ5UTD6_9HYPH</name>
<dbReference type="InterPro" id="IPR008136">
    <property type="entry name" value="CinA_C"/>
</dbReference>
<proteinExistence type="predicted"/>
<evidence type="ECO:0000313" key="2">
    <source>
        <dbReference type="EMBL" id="GLQ18448.1"/>
    </source>
</evidence>
<dbReference type="Pfam" id="PF02464">
    <property type="entry name" value="CinA"/>
    <property type="match status" value="1"/>
</dbReference>
<sequence length="167" mass="17298">MLEDDVLHLAQIAIEQLTSKGVTLTTAESCTGGLIAGALTAIPGSSDVVHGGFVTYSNRAKSEMLGINPELIEEHGAVSKQVACAMAEGAQRETGTSLAVAVTGVAGPTGGSREKPVGTVHFACADGTKTSHIVRKFGDIGREEVREETVRVALTLVLACVDQRDLP</sequence>
<reference evidence="2" key="1">
    <citation type="journal article" date="2014" name="Int. J. Syst. Evol. Microbiol.">
        <title>Complete genome of a new Firmicutes species belonging to the dominant human colonic microbiota ('Ruminococcus bicirculans') reveals two chromosomes and a selective capacity to utilize plant glucans.</title>
        <authorList>
            <consortium name="NISC Comparative Sequencing Program"/>
            <person name="Wegmann U."/>
            <person name="Louis P."/>
            <person name="Goesmann A."/>
            <person name="Henrissat B."/>
            <person name="Duncan S.H."/>
            <person name="Flint H.J."/>
        </authorList>
    </citation>
    <scope>NUCLEOTIDE SEQUENCE</scope>
    <source>
        <strain evidence="2">NBRC 107169</strain>
    </source>
</reference>